<dbReference type="STRING" id="1194083.BN12_1300003"/>
<keyword evidence="2" id="KW-1185">Reference proteome</keyword>
<dbReference type="AlphaFoldDB" id="A0A077LT33"/>
<sequence>MPWDGLFEDLEAQWEAQERRELDAEVADRTRRERALVDLVSRLVAATGEEITVRLLAGPPVHGRVEEVGDGWLLLSAGRRAILLVLDAVVAIEGLARSADPATRARRFGVGYALRGISRDRAVVVVRDRAGGSSTGTIDVVGADHVELSVHPADEVRREANVLFRRTIPVSALVSVTSG</sequence>
<accession>A0A077LT33</accession>
<name>A0A077LT33_9MICO</name>
<dbReference type="EMBL" id="CAJB01000036">
    <property type="protein sequence ID" value="CCH76533.1"/>
    <property type="molecule type" value="Genomic_DNA"/>
</dbReference>
<evidence type="ECO:0000313" key="1">
    <source>
        <dbReference type="EMBL" id="CCH76533.1"/>
    </source>
</evidence>
<dbReference type="RefSeq" id="WP_048556405.1">
    <property type="nucleotide sequence ID" value="NZ_HF570958.1"/>
</dbReference>
<reference evidence="1 2" key="1">
    <citation type="journal article" date="2013" name="ISME J.">
        <title>A metabolic model for members of the genus Tetrasphaera involved in enhanced biological phosphorus removal.</title>
        <authorList>
            <person name="Kristiansen R."/>
            <person name="Nguyen H.T.T."/>
            <person name="Saunders A.M."/>
            <person name="Nielsen J.L."/>
            <person name="Wimmer R."/>
            <person name="Le V.Q."/>
            <person name="McIlroy S.J."/>
            <person name="Petrovski S."/>
            <person name="Seviour R.J."/>
            <person name="Calteau A."/>
            <person name="Nielsen K.L."/>
            <person name="Nielsen P.H."/>
        </authorList>
    </citation>
    <scope>NUCLEOTIDE SEQUENCE [LARGE SCALE GENOMIC DNA]</scope>
    <source>
        <strain evidence="1 2">T1-X7</strain>
    </source>
</reference>
<proteinExistence type="predicted"/>
<evidence type="ECO:0000313" key="2">
    <source>
        <dbReference type="Proteomes" id="UP000035721"/>
    </source>
</evidence>
<organism evidence="1 2">
    <name type="scientific">Nostocoides japonicum T1-X7</name>
    <dbReference type="NCBI Taxonomy" id="1194083"/>
    <lineage>
        <taxon>Bacteria</taxon>
        <taxon>Bacillati</taxon>
        <taxon>Actinomycetota</taxon>
        <taxon>Actinomycetes</taxon>
        <taxon>Micrococcales</taxon>
        <taxon>Intrasporangiaceae</taxon>
        <taxon>Nostocoides</taxon>
    </lineage>
</organism>
<protein>
    <submittedName>
        <fullName evidence="1">Uncharacterized protein</fullName>
    </submittedName>
</protein>
<gene>
    <name evidence="1" type="ORF">BN12_1300003</name>
</gene>
<comment type="caution">
    <text evidence="1">The sequence shown here is derived from an EMBL/GenBank/DDBJ whole genome shotgun (WGS) entry which is preliminary data.</text>
</comment>
<dbReference type="OrthoDB" id="3827359at2"/>
<dbReference type="Proteomes" id="UP000035721">
    <property type="component" value="Unassembled WGS sequence"/>
</dbReference>